<protein>
    <recommendedName>
        <fullName evidence="3">ATP-binding protein</fullName>
    </recommendedName>
</protein>
<keyword evidence="2" id="KW-1185">Reference proteome</keyword>
<evidence type="ECO:0008006" key="3">
    <source>
        <dbReference type="Google" id="ProtNLM"/>
    </source>
</evidence>
<comment type="caution">
    <text evidence="1">The sequence shown here is derived from an EMBL/GenBank/DDBJ whole genome shotgun (WGS) entry which is preliminary data.</text>
</comment>
<reference evidence="1 2" key="1">
    <citation type="journal article" date="2015" name="Int. J. Syst. Evol. Microbiol.">
        <title>Streptomyces gilvifuscus sp. nov., an actinomycete that produces antibacterial compounds isolated from soil.</title>
        <authorList>
            <person name="Nguyen T.M."/>
            <person name="Kim J."/>
        </authorList>
    </citation>
    <scope>NUCLEOTIDE SEQUENCE [LARGE SCALE GENOMIC DNA]</scope>
    <source>
        <strain evidence="1 2">T113</strain>
    </source>
</reference>
<organism evidence="1 2">
    <name type="scientific">Streptomyces gilvifuscus</name>
    <dbReference type="NCBI Taxonomy" id="1550617"/>
    <lineage>
        <taxon>Bacteria</taxon>
        <taxon>Bacillati</taxon>
        <taxon>Actinomycetota</taxon>
        <taxon>Actinomycetes</taxon>
        <taxon>Kitasatosporales</taxon>
        <taxon>Streptomycetaceae</taxon>
        <taxon>Streptomyces</taxon>
    </lineage>
</organism>
<sequence>MSEAPGPAVDELPVPTTASGDSYFTTIHNFLQSGPPPEFLSPPAAPRHQVADAQLSSLQQRFARPPGINDAYDTLERHNIVFLHGTPGNGRASAARVLLRELPRGSGVYKEIVPVPKGQSPELLAPELVGKADRMLLNLSEAKEDMWTAYHDQFPGFYKVLLDKRSFLAVVLPQTFADRLSPDFSPYRKPVNRPDALEVITRHLRMQGIDISDPEQIPKELTGYLVNDPKPMSELAKLSDSIVEAHGTAKPGTSLADWCRQAIATSKVRAEKENDFVPTPRKGSQRALLLTVAMLHGAPADVIHRAAAALQDNLGIAADDRPLLEHQGLAERLRRVGASRHEDRVCFDKLRYDDAVRRHFWRNMPDLRRPLRDWVSEVLALPQFPEEHQRALVVRLAELCASTEEEKKLADQAWEWAQLHDDTAHMRAAAEWLSWGIRHDQESTSRQFRAAVLNWSKKPIGTRLRKVLIEVCANVLAFTHPDQAVVRLHHLARREPQGRQAGRNPARQVLLRLVAPDTRLQLYLLYRLVSKAAPLPEQQRRLDAWLFLGLLTMPTQPEHVFLRLAPTRLWLARCWTDVLKSFDSASWLPRMKRWVVTTAAAEDQKLVGHALEVLVDAAAEDYPAMSRIYLTVRKSLSADKAEQLLARAQEAQRVRLSRRAEPEKGAQS</sequence>
<proteinExistence type="predicted"/>
<dbReference type="Proteomes" id="UP001221328">
    <property type="component" value="Unassembled WGS sequence"/>
</dbReference>
<dbReference type="RefSeq" id="WP_272175715.1">
    <property type="nucleotide sequence ID" value="NZ_JAQOSK010000006.1"/>
</dbReference>
<accession>A0ABT5FUD5</accession>
<evidence type="ECO:0000313" key="2">
    <source>
        <dbReference type="Proteomes" id="UP001221328"/>
    </source>
</evidence>
<gene>
    <name evidence="1" type="ORF">PO587_16780</name>
</gene>
<evidence type="ECO:0000313" key="1">
    <source>
        <dbReference type="EMBL" id="MDC2956130.1"/>
    </source>
</evidence>
<name>A0ABT5FUD5_9ACTN</name>
<dbReference type="EMBL" id="JAQOSK010000006">
    <property type="protein sequence ID" value="MDC2956130.1"/>
    <property type="molecule type" value="Genomic_DNA"/>
</dbReference>